<dbReference type="AlphaFoldDB" id="A0A365Y6A8"/>
<dbReference type="SUPFAM" id="SSF54593">
    <property type="entry name" value="Glyoxalase/Bleomycin resistance protein/Dihydroxybiphenyl dioxygenase"/>
    <property type="match status" value="1"/>
</dbReference>
<dbReference type="Proteomes" id="UP000253410">
    <property type="component" value="Unassembled WGS sequence"/>
</dbReference>
<dbReference type="PANTHER" id="PTHR36503">
    <property type="entry name" value="BLR2520 PROTEIN"/>
    <property type="match status" value="1"/>
</dbReference>
<dbReference type="PANTHER" id="PTHR36503:SF1">
    <property type="entry name" value="BLR2520 PROTEIN"/>
    <property type="match status" value="1"/>
</dbReference>
<dbReference type="RefSeq" id="WP_113616773.1">
    <property type="nucleotide sequence ID" value="NZ_QFFJ01000001.1"/>
</dbReference>
<comment type="caution">
    <text evidence="2">The sequence shown here is derived from an EMBL/GenBank/DDBJ whole genome shotgun (WGS) entry which is preliminary data.</text>
</comment>
<feature type="domain" description="VOC" evidence="1">
    <location>
        <begin position="5"/>
        <end position="127"/>
    </location>
</feature>
<dbReference type="Pfam" id="PF00903">
    <property type="entry name" value="Glyoxalase"/>
    <property type="match status" value="1"/>
</dbReference>
<protein>
    <submittedName>
        <fullName evidence="2">Glyoxalase</fullName>
    </submittedName>
</protein>
<dbReference type="InterPro" id="IPR037523">
    <property type="entry name" value="VOC_core"/>
</dbReference>
<gene>
    <name evidence="2" type="ORF">DF182_04395</name>
</gene>
<sequence>MLDQRLTYLTIGVNDLQKMKEFYETKFGWTPMAAEESIVFFRLNGFILSLYPHDALAADAQVKGNTPAYKGFTLAYNLGSEQEVNDLMEKLAAAGVKVVKPAEKVFWGGYSGYIADVENNLWEIAYNPFLALDTQGNVAAEQP</sequence>
<evidence type="ECO:0000313" key="2">
    <source>
        <dbReference type="EMBL" id="RBL94113.1"/>
    </source>
</evidence>
<accession>A0A365Y6A8</accession>
<reference evidence="2 3" key="1">
    <citation type="submission" date="2018-05" db="EMBL/GenBank/DDBJ databases">
        <title>Chitinophaga sp. K3CV102501T nov., isolated from isolated from a monsoon evergreen broad-leaved forest soil.</title>
        <authorList>
            <person name="Lv Y."/>
        </authorList>
    </citation>
    <scope>NUCLEOTIDE SEQUENCE [LARGE SCALE GENOMIC DNA]</scope>
    <source>
        <strain evidence="2 3">GDMCC 1.1325</strain>
    </source>
</reference>
<keyword evidence="3" id="KW-1185">Reference proteome</keyword>
<organism evidence="2 3">
    <name type="scientific">Chitinophaga flava</name>
    <dbReference type="NCBI Taxonomy" id="2259036"/>
    <lineage>
        <taxon>Bacteria</taxon>
        <taxon>Pseudomonadati</taxon>
        <taxon>Bacteroidota</taxon>
        <taxon>Chitinophagia</taxon>
        <taxon>Chitinophagales</taxon>
        <taxon>Chitinophagaceae</taxon>
        <taxon>Chitinophaga</taxon>
    </lineage>
</organism>
<dbReference type="InterPro" id="IPR004360">
    <property type="entry name" value="Glyas_Fos-R_dOase_dom"/>
</dbReference>
<dbReference type="Gene3D" id="3.10.180.10">
    <property type="entry name" value="2,3-Dihydroxybiphenyl 1,2-Dioxygenase, domain 1"/>
    <property type="match status" value="1"/>
</dbReference>
<dbReference type="OrthoDB" id="9798430at2"/>
<dbReference type="EMBL" id="QFFJ01000001">
    <property type="protein sequence ID" value="RBL94113.1"/>
    <property type="molecule type" value="Genomic_DNA"/>
</dbReference>
<name>A0A365Y6A8_9BACT</name>
<dbReference type="InterPro" id="IPR029068">
    <property type="entry name" value="Glyas_Bleomycin-R_OHBP_Dase"/>
</dbReference>
<evidence type="ECO:0000259" key="1">
    <source>
        <dbReference type="PROSITE" id="PS51819"/>
    </source>
</evidence>
<evidence type="ECO:0000313" key="3">
    <source>
        <dbReference type="Proteomes" id="UP000253410"/>
    </source>
</evidence>
<dbReference type="PROSITE" id="PS51819">
    <property type="entry name" value="VOC"/>
    <property type="match status" value="1"/>
</dbReference>
<proteinExistence type="predicted"/>